<evidence type="ECO:0000313" key="4">
    <source>
        <dbReference type="Proteomes" id="UP000717634"/>
    </source>
</evidence>
<gene>
    <name evidence="3" type="ORF">HBN54_002229</name>
</gene>
<dbReference type="Gene3D" id="1.10.10.10">
    <property type="entry name" value="Winged helix-like DNA-binding domain superfamily/Winged helix DNA-binding domain"/>
    <property type="match status" value="1"/>
</dbReference>
<organism evidence="3 4">
    <name type="scientific">Hymenobacter artigasi</name>
    <dbReference type="NCBI Taxonomy" id="2719616"/>
    <lineage>
        <taxon>Bacteria</taxon>
        <taxon>Pseudomonadati</taxon>
        <taxon>Bacteroidota</taxon>
        <taxon>Cytophagia</taxon>
        <taxon>Cytophagales</taxon>
        <taxon>Hymenobacteraceae</taxon>
        <taxon>Hymenobacter</taxon>
    </lineage>
</organism>
<dbReference type="Pfam" id="PF01051">
    <property type="entry name" value="Rep3_N"/>
    <property type="match status" value="1"/>
</dbReference>
<accession>A0ABX1HL13</accession>
<dbReference type="InterPro" id="IPR036388">
    <property type="entry name" value="WH-like_DNA-bd_sf"/>
</dbReference>
<protein>
    <recommendedName>
        <fullName evidence="2">Initiator Rep protein WH1 domain-containing protein</fullName>
    </recommendedName>
</protein>
<comment type="similarity">
    <text evidence="1">Belongs to the initiator RepB protein family.</text>
</comment>
<evidence type="ECO:0000313" key="3">
    <source>
        <dbReference type="EMBL" id="NKI89631.1"/>
    </source>
</evidence>
<dbReference type="SUPFAM" id="SSF46785">
    <property type="entry name" value="Winged helix' DNA-binding domain"/>
    <property type="match status" value="1"/>
</dbReference>
<dbReference type="EMBL" id="JAAVTK010000005">
    <property type="protein sequence ID" value="NKI89631.1"/>
    <property type="molecule type" value="Genomic_DNA"/>
</dbReference>
<name>A0ABX1HL13_9BACT</name>
<feature type="domain" description="Initiator Rep protein WH1" evidence="2">
    <location>
        <begin position="1"/>
        <end position="122"/>
    </location>
</feature>
<proteinExistence type="inferred from homology"/>
<evidence type="ECO:0000256" key="1">
    <source>
        <dbReference type="ARBA" id="ARBA00038283"/>
    </source>
</evidence>
<reference evidence="3 4" key="1">
    <citation type="submission" date="2020-03" db="EMBL/GenBank/DDBJ databases">
        <title>Genomic Encyclopedia of Type Strains, Phase IV (KMG-V): Genome sequencing to study the core and pangenomes of soil and plant-associated prokaryotes.</title>
        <authorList>
            <person name="Whitman W."/>
        </authorList>
    </citation>
    <scope>NUCLEOTIDE SEQUENCE [LARGE SCALE GENOMIC DNA]</scope>
    <source>
        <strain evidence="3 4">1B</strain>
    </source>
</reference>
<keyword evidence="4" id="KW-1185">Reference proteome</keyword>
<comment type="caution">
    <text evidence="3">The sequence shown here is derived from an EMBL/GenBank/DDBJ whole genome shotgun (WGS) entry which is preliminary data.</text>
</comment>
<evidence type="ECO:0000259" key="2">
    <source>
        <dbReference type="Pfam" id="PF01051"/>
    </source>
</evidence>
<dbReference type="Proteomes" id="UP000717634">
    <property type="component" value="Unassembled WGS sequence"/>
</dbReference>
<sequence length="124" mass="14147">MRLFMATLSRIQCDDTEFSEMRIPVTKVVALSGRRPSSNDYQQLKDMCALLASRVLYIECPSKKKAVNKAAEDTPSFSNPPLMAYADYSSEERSLVVRFNDRVRDHLLQLNEGNFTQAQLLQLL</sequence>
<dbReference type="InterPro" id="IPR000525">
    <property type="entry name" value="Initiator_Rep_WH1"/>
</dbReference>
<dbReference type="InterPro" id="IPR036390">
    <property type="entry name" value="WH_DNA-bd_sf"/>
</dbReference>